<name>A0A1I0VPA4_9RHOB</name>
<proteinExistence type="predicted"/>
<dbReference type="EMBL" id="FOJU01000001">
    <property type="protein sequence ID" value="SFA78162.1"/>
    <property type="molecule type" value="Genomic_DNA"/>
</dbReference>
<sequence length="76" mass="8478">MPDDRGGFESFECAPGLRLEAYERLAALQFKTLQERIEKHEGTIERLEKRLWLTVYGVAAAIIGQAFQSLIAAVPG</sequence>
<dbReference type="Proteomes" id="UP000198796">
    <property type="component" value="Unassembled WGS sequence"/>
</dbReference>
<evidence type="ECO:0000313" key="2">
    <source>
        <dbReference type="EMBL" id="SFA78162.1"/>
    </source>
</evidence>
<dbReference type="OrthoDB" id="7873894at2"/>
<keyword evidence="1" id="KW-1133">Transmembrane helix</keyword>
<reference evidence="2 3" key="1">
    <citation type="submission" date="2016-10" db="EMBL/GenBank/DDBJ databases">
        <authorList>
            <person name="de Groot N.N."/>
        </authorList>
    </citation>
    <scope>NUCLEOTIDE SEQUENCE [LARGE SCALE GENOMIC DNA]</scope>
    <source>
        <strain evidence="2 3">DSM 29316</strain>
    </source>
</reference>
<gene>
    <name evidence="2" type="ORF">SAMN05421688_0834</name>
</gene>
<dbReference type="STRING" id="871651.SAMN05421688_0834"/>
<keyword evidence="1" id="KW-0472">Membrane</keyword>
<protein>
    <submittedName>
        <fullName evidence="2">Uncharacterized protein</fullName>
    </submittedName>
</protein>
<dbReference type="AlphaFoldDB" id="A0A1I0VPA4"/>
<dbReference type="RefSeq" id="WP_092060827.1">
    <property type="nucleotide sequence ID" value="NZ_FOJU01000001.1"/>
</dbReference>
<accession>A0A1I0VPA4</accession>
<feature type="transmembrane region" description="Helical" evidence="1">
    <location>
        <begin position="51"/>
        <end position="74"/>
    </location>
</feature>
<keyword evidence="3" id="KW-1185">Reference proteome</keyword>
<keyword evidence="1" id="KW-0812">Transmembrane</keyword>
<organism evidence="2 3">
    <name type="scientific">Poseidonocella pacifica</name>
    <dbReference type="NCBI Taxonomy" id="871651"/>
    <lineage>
        <taxon>Bacteria</taxon>
        <taxon>Pseudomonadati</taxon>
        <taxon>Pseudomonadota</taxon>
        <taxon>Alphaproteobacteria</taxon>
        <taxon>Rhodobacterales</taxon>
        <taxon>Roseobacteraceae</taxon>
        <taxon>Poseidonocella</taxon>
    </lineage>
</organism>
<evidence type="ECO:0000256" key="1">
    <source>
        <dbReference type="SAM" id="Phobius"/>
    </source>
</evidence>
<evidence type="ECO:0000313" key="3">
    <source>
        <dbReference type="Proteomes" id="UP000198796"/>
    </source>
</evidence>